<proteinExistence type="inferred from homology"/>
<dbReference type="CDD" id="cd00553">
    <property type="entry name" value="NAD_synthase"/>
    <property type="match status" value="1"/>
</dbReference>
<comment type="catalytic activity">
    <reaction evidence="7">
        <text>deamido-NAD(+) + NH4(+) + ATP = AMP + diphosphate + NAD(+) + H(+)</text>
        <dbReference type="Rhea" id="RHEA:21188"/>
        <dbReference type="ChEBI" id="CHEBI:15378"/>
        <dbReference type="ChEBI" id="CHEBI:28938"/>
        <dbReference type="ChEBI" id="CHEBI:30616"/>
        <dbReference type="ChEBI" id="CHEBI:33019"/>
        <dbReference type="ChEBI" id="CHEBI:57540"/>
        <dbReference type="ChEBI" id="CHEBI:58437"/>
        <dbReference type="ChEBI" id="CHEBI:456215"/>
        <dbReference type="EC" id="6.3.1.5"/>
    </reaction>
</comment>
<name>A0A928HI62_9BACT</name>
<feature type="domain" description="NAD/GMP synthase" evidence="8">
    <location>
        <begin position="10"/>
        <end position="212"/>
    </location>
</feature>
<accession>A0A928HI62</accession>
<keyword evidence="2 6" id="KW-0436">Ligase</keyword>
<dbReference type="NCBIfam" id="TIGR00552">
    <property type="entry name" value="nadE"/>
    <property type="match status" value="1"/>
</dbReference>
<dbReference type="PANTHER" id="PTHR23090">
    <property type="entry name" value="NH 3 /GLUTAMINE-DEPENDENT NAD + SYNTHETASE"/>
    <property type="match status" value="1"/>
</dbReference>
<dbReference type="GO" id="GO:0004359">
    <property type="term" value="F:glutaminase activity"/>
    <property type="evidence" value="ECO:0007669"/>
    <property type="project" value="InterPro"/>
</dbReference>
<dbReference type="SUPFAM" id="SSF52402">
    <property type="entry name" value="Adenine nucleotide alpha hydrolases-like"/>
    <property type="match status" value="1"/>
</dbReference>
<gene>
    <name evidence="9" type="primary">nadE</name>
    <name evidence="9" type="ORF">E7027_01080</name>
</gene>
<evidence type="ECO:0000256" key="1">
    <source>
        <dbReference type="ARBA" id="ARBA00004790"/>
    </source>
</evidence>
<dbReference type="EMBL" id="SUVG01000001">
    <property type="protein sequence ID" value="MBE6420730.1"/>
    <property type="molecule type" value="Genomic_DNA"/>
</dbReference>
<dbReference type="Pfam" id="PF02540">
    <property type="entry name" value="NAD_synthase"/>
    <property type="match status" value="1"/>
</dbReference>
<keyword evidence="5 6" id="KW-0520">NAD</keyword>
<dbReference type="GO" id="GO:0005524">
    <property type="term" value="F:ATP binding"/>
    <property type="evidence" value="ECO:0007669"/>
    <property type="project" value="UniProtKB-KW"/>
</dbReference>
<comment type="similarity">
    <text evidence="6">Belongs to the NAD synthetase family.</text>
</comment>
<keyword evidence="4 6" id="KW-0067">ATP-binding</keyword>
<dbReference type="PANTHER" id="PTHR23090:SF9">
    <property type="entry name" value="GLUTAMINE-DEPENDENT NAD(+) SYNTHETASE"/>
    <property type="match status" value="1"/>
</dbReference>
<dbReference type="InterPro" id="IPR022310">
    <property type="entry name" value="NAD/GMP_synthase"/>
</dbReference>
<dbReference type="AlphaFoldDB" id="A0A928HI62"/>
<dbReference type="GO" id="GO:0003952">
    <property type="term" value="F:NAD+ synthase (glutamine-hydrolyzing) activity"/>
    <property type="evidence" value="ECO:0007669"/>
    <property type="project" value="InterPro"/>
</dbReference>
<dbReference type="EC" id="6.3.1.5" evidence="7"/>
<keyword evidence="3 6" id="KW-0547">Nucleotide-binding</keyword>
<sequence length="246" mass="27374">MTFQAQKVKQDLIHWLQDIFANNGPTCKAVLGISGGKDSTIAAALCVEALGKERVFGVLMPNGVQRDIEDARAVVNHLDIPHCEINIQSPYQDILQNISSHTLVSEQAKINLSPRLRMATLYAVSQSVNGRVINTSNLSEIWVGYSTRYGDSAGDFAPLSQLTVTELKQLGHLLDLPAFLVDKTPEDGLSGKTDEEKMGFSYQVLDQYIRTGRCDDPLLKQLIDKRHNDNAFKRKPMPFFPYDPKA</sequence>
<dbReference type="InterPro" id="IPR003694">
    <property type="entry name" value="NAD_synthase"/>
</dbReference>
<evidence type="ECO:0000256" key="7">
    <source>
        <dbReference type="RuleBase" id="RU003812"/>
    </source>
</evidence>
<evidence type="ECO:0000256" key="5">
    <source>
        <dbReference type="ARBA" id="ARBA00023027"/>
    </source>
</evidence>
<reference evidence="9" key="1">
    <citation type="submission" date="2019-04" db="EMBL/GenBank/DDBJ databases">
        <title>Evolution of Biomass-Degrading Anaerobic Consortia Revealed by Metagenomics.</title>
        <authorList>
            <person name="Peng X."/>
        </authorList>
    </citation>
    <scope>NUCLEOTIDE SEQUENCE</scope>
    <source>
        <strain evidence="9">SIG66</strain>
    </source>
</reference>
<evidence type="ECO:0000313" key="9">
    <source>
        <dbReference type="EMBL" id="MBE6420730.1"/>
    </source>
</evidence>
<dbReference type="GO" id="GO:0008795">
    <property type="term" value="F:NAD+ synthase activity"/>
    <property type="evidence" value="ECO:0007669"/>
    <property type="project" value="UniProtKB-EC"/>
</dbReference>
<evidence type="ECO:0000256" key="6">
    <source>
        <dbReference type="RuleBase" id="RU003811"/>
    </source>
</evidence>
<dbReference type="InterPro" id="IPR014729">
    <property type="entry name" value="Rossmann-like_a/b/a_fold"/>
</dbReference>
<protein>
    <recommendedName>
        <fullName evidence="7">NH(3)-dependent NAD(+) synthetase</fullName>
        <ecNumber evidence="7">6.3.1.5</ecNumber>
    </recommendedName>
</protein>
<evidence type="ECO:0000256" key="3">
    <source>
        <dbReference type="ARBA" id="ARBA00022741"/>
    </source>
</evidence>
<evidence type="ECO:0000256" key="2">
    <source>
        <dbReference type="ARBA" id="ARBA00022598"/>
    </source>
</evidence>
<evidence type="ECO:0000313" key="10">
    <source>
        <dbReference type="Proteomes" id="UP000725649"/>
    </source>
</evidence>
<dbReference type="Gene3D" id="3.40.50.620">
    <property type="entry name" value="HUPs"/>
    <property type="match status" value="1"/>
</dbReference>
<dbReference type="GO" id="GO:0005737">
    <property type="term" value="C:cytoplasm"/>
    <property type="evidence" value="ECO:0007669"/>
    <property type="project" value="InterPro"/>
</dbReference>
<evidence type="ECO:0000256" key="4">
    <source>
        <dbReference type="ARBA" id="ARBA00022840"/>
    </source>
</evidence>
<dbReference type="Proteomes" id="UP000725649">
    <property type="component" value="Unassembled WGS sequence"/>
</dbReference>
<comment type="caution">
    <text evidence="9">The sequence shown here is derived from an EMBL/GenBank/DDBJ whole genome shotgun (WGS) entry which is preliminary data.</text>
</comment>
<dbReference type="GO" id="GO:0009435">
    <property type="term" value="P:NAD+ biosynthetic process"/>
    <property type="evidence" value="ECO:0007669"/>
    <property type="project" value="InterPro"/>
</dbReference>
<evidence type="ECO:0000259" key="8">
    <source>
        <dbReference type="Pfam" id="PF02540"/>
    </source>
</evidence>
<comment type="pathway">
    <text evidence="1">Cofactor biosynthesis; NAD(+) biosynthesis.</text>
</comment>
<organism evidence="9 10">
    <name type="scientific">Candidatus Avelusimicrobium gallicola</name>
    <dbReference type="NCBI Taxonomy" id="2562704"/>
    <lineage>
        <taxon>Bacteria</taxon>
        <taxon>Pseudomonadati</taxon>
        <taxon>Elusimicrobiota</taxon>
        <taxon>Elusimicrobia</taxon>
        <taxon>Elusimicrobiales</taxon>
        <taxon>Elusimicrobiaceae</taxon>
        <taxon>Candidatus Avelusimicrobium</taxon>
    </lineage>
</organism>